<feature type="transmembrane region" description="Helical" evidence="10">
    <location>
        <begin position="121"/>
        <end position="142"/>
    </location>
</feature>
<evidence type="ECO:0000256" key="9">
    <source>
        <dbReference type="ARBA" id="ARBA00037230"/>
    </source>
</evidence>
<sequence>MLPELGLFSLIAAVVLSLLSGALLFTGAALNDSRLMAAARPLAFALSTLVLLSFACLTALFLLNDFSVGYVAQHSSTLLPTVYRVAAVWGGHEGSLLLWLLLLCLWTLAVALSSRALDPALLARVIAVMSWIAGSFGLFLLLTSSPFTRLDIPALEGRELNPMLQDPGLVIHPPLLYMGYVGFSVAFAMAIGGLMSGRIDAAWARWSRPWTTFAWVNLTLGIAIGSLWAYYELGWGGWWFWDPVENASFMPWLAGSALMHSLAATDKRGVFKSWTVLLAILTFSLSLLGTFLVRSGVLSSVHAFASDPSRGLFILVLTALVVGASLLLFALKAPALQSHARFEPLSRESLLLANNVLLCVATGSVLLGTLYPLMVDALDLGKLSVGPPYFNAVFVPLMLPLLFVLGVGPVTRWKAHALAEITRRLGWVLLVSLLLAVLWVWGVGNVSALAVIGVALALWITLSALLDLASRLRKGQRPALAVWGMHLAHIGVAIAVIGITLTSGYESERDVALAPGEHATLAGYRFTLLSAGPLEGPNYLGEQASITVSRNGKAVATLKPEKRVYLSMPGMPMTEAAIHDGLLAHVYVALADKIGDTAWGIRLYHKPFVGWIWYGGLLMALGGLIAVADRRYRPGKRKAQ</sequence>
<evidence type="ECO:0000256" key="1">
    <source>
        <dbReference type="ARBA" id="ARBA00004429"/>
    </source>
</evidence>
<feature type="transmembrane region" description="Helical" evidence="10">
    <location>
        <begin position="274"/>
        <end position="292"/>
    </location>
</feature>
<keyword evidence="4" id="KW-0997">Cell inner membrane</keyword>
<keyword evidence="6" id="KW-0201">Cytochrome c-type biogenesis</keyword>
<comment type="caution">
    <text evidence="13">The sequence shown here is derived from an EMBL/GenBank/DDBJ whole genome shotgun (WGS) entry which is preliminary data.</text>
</comment>
<comment type="similarity">
    <text evidence="2">Belongs to the CcmF/CycK/Ccl1/NrfE/CcsA family.</text>
</comment>
<evidence type="ECO:0000256" key="5">
    <source>
        <dbReference type="ARBA" id="ARBA00022692"/>
    </source>
</evidence>
<feature type="transmembrane region" description="Helical" evidence="10">
    <location>
        <begin position="6"/>
        <end position="30"/>
    </location>
</feature>
<reference evidence="13 14" key="1">
    <citation type="submission" date="2019-12" db="EMBL/GenBank/DDBJ databases">
        <title>Neisseriaceae gen. nov. sp. Genome sequencing and assembly.</title>
        <authorList>
            <person name="Liu Z."/>
            <person name="Li A."/>
        </authorList>
    </citation>
    <scope>NUCLEOTIDE SEQUENCE [LARGE SCALE GENOMIC DNA]</scope>
    <source>
        <strain evidence="13 14">B2N2-7</strain>
    </source>
</reference>
<name>A0A845BLS5_9NEIS</name>
<comment type="subcellular location">
    <subcellularLocation>
        <location evidence="1">Cell inner membrane</location>
        <topology evidence="1">Multi-pass membrane protein</topology>
    </subcellularLocation>
</comment>
<evidence type="ECO:0000313" key="14">
    <source>
        <dbReference type="Proteomes" id="UP000467214"/>
    </source>
</evidence>
<feature type="transmembrane region" description="Helical" evidence="10">
    <location>
        <begin position="177"/>
        <end position="197"/>
    </location>
</feature>
<dbReference type="GO" id="GO:0017004">
    <property type="term" value="P:cytochrome complex assembly"/>
    <property type="evidence" value="ECO:0007669"/>
    <property type="project" value="UniProtKB-KW"/>
</dbReference>
<dbReference type="PANTHER" id="PTHR43653">
    <property type="entry name" value="CYTOCHROME C ASSEMBLY PROTEIN-RELATED"/>
    <property type="match status" value="1"/>
</dbReference>
<dbReference type="InterPro" id="IPR003568">
    <property type="entry name" value="Cyt_c_biogenesis_CcmF"/>
</dbReference>
<keyword evidence="5 10" id="KW-0812">Transmembrane</keyword>
<dbReference type="Pfam" id="PF16327">
    <property type="entry name" value="CcmF_C"/>
    <property type="match status" value="1"/>
</dbReference>
<dbReference type="GO" id="GO:0016829">
    <property type="term" value="F:lyase activity"/>
    <property type="evidence" value="ECO:0007669"/>
    <property type="project" value="UniProtKB-KW"/>
</dbReference>
<feature type="transmembrane region" description="Helical" evidence="10">
    <location>
        <begin position="96"/>
        <end position="114"/>
    </location>
</feature>
<feature type="transmembrane region" description="Helical" evidence="10">
    <location>
        <begin position="312"/>
        <end position="331"/>
    </location>
</feature>
<evidence type="ECO:0000256" key="4">
    <source>
        <dbReference type="ARBA" id="ARBA00022519"/>
    </source>
</evidence>
<dbReference type="GO" id="GO:0020037">
    <property type="term" value="F:heme binding"/>
    <property type="evidence" value="ECO:0007669"/>
    <property type="project" value="InterPro"/>
</dbReference>
<evidence type="ECO:0000256" key="6">
    <source>
        <dbReference type="ARBA" id="ARBA00022748"/>
    </source>
</evidence>
<feature type="transmembrane region" description="Helical" evidence="10">
    <location>
        <begin position="209"/>
        <end position="229"/>
    </location>
</feature>
<organism evidence="13 14">
    <name type="scientific">Craterilacuibacter sinensis</name>
    <dbReference type="NCBI Taxonomy" id="2686017"/>
    <lineage>
        <taxon>Bacteria</taxon>
        <taxon>Pseudomonadati</taxon>
        <taxon>Pseudomonadota</taxon>
        <taxon>Betaproteobacteria</taxon>
        <taxon>Neisseriales</taxon>
        <taxon>Neisseriaceae</taxon>
        <taxon>Craterilacuibacter</taxon>
    </lineage>
</organism>
<dbReference type="PANTHER" id="PTHR43653:SF1">
    <property type="entry name" value="CYTOCHROME C-TYPE BIOGENESIS PROTEIN CCMF"/>
    <property type="match status" value="1"/>
</dbReference>
<feature type="domain" description="Cytochrome c assembly protein" evidence="11">
    <location>
        <begin position="89"/>
        <end position="295"/>
    </location>
</feature>
<evidence type="ECO:0000259" key="12">
    <source>
        <dbReference type="Pfam" id="PF16327"/>
    </source>
</evidence>
<dbReference type="EMBL" id="WSSB01000008">
    <property type="protein sequence ID" value="MXR37285.1"/>
    <property type="molecule type" value="Genomic_DNA"/>
</dbReference>
<proteinExistence type="inferred from homology"/>
<protein>
    <submittedName>
        <fullName evidence="13">Heme lyase CcmF/NrfE family subunit</fullName>
    </submittedName>
</protein>
<comment type="function">
    <text evidence="9">Required for the biogenesis of c-type cytochromes. Possible subunit of a heme lyase.</text>
</comment>
<dbReference type="AlphaFoldDB" id="A0A845BLS5"/>
<dbReference type="InterPro" id="IPR003567">
    <property type="entry name" value="Cyt_c_biogenesis"/>
</dbReference>
<feature type="transmembrane region" description="Helical" evidence="10">
    <location>
        <begin position="611"/>
        <end position="628"/>
    </location>
</feature>
<dbReference type="NCBIfam" id="NF007691">
    <property type="entry name" value="PRK10369.1"/>
    <property type="match status" value="1"/>
</dbReference>
<dbReference type="NCBIfam" id="TIGR00353">
    <property type="entry name" value="nrfE"/>
    <property type="match status" value="1"/>
</dbReference>
<keyword evidence="13" id="KW-0456">Lyase</keyword>
<evidence type="ECO:0000259" key="11">
    <source>
        <dbReference type="Pfam" id="PF01578"/>
    </source>
</evidence>
<evidence type="ECO:0000256" key="10">
    <source>
        <dbReference type="SAM" id="Phobius"/>
    </source>
</evidence>
<dbReference type="InterPro" id="IPR002541">
    <property type="entry name" value="Cyt_c_assembly"/>
</dbReference>
<keyword evidence="14" id="KW-1185">Reference proteome</keyword>
<feature type="transmembrane region" description="Helical" evidence="10">
    <location>
        <begin position="425"/>
        <end position="442"/>
    </location>
</feature>
<dbReference type="Pfam" id="PF01578">
    <property type="entry name" value="Cytochrom_C_asm"/>
    <property type="match status" value="1"/>
</dbReference>
<keyword evidence="8 10" id="KW-0472">Membrane</keyword>
<evidence type="ECO:0000256" key="2">
    <source>
        <dbReference type="ARBA" id="ARBA00009186"/>
    </source>
</evidence>
<evidence type="ECO:0000313" key="13">
    <source>
        <dbReference type="EMBL" id="MXR37285.1"/>
    </source>
</evidence>
<dbReference type="InterPro" id="IPR032523">
    <property type="entry name" value="CcmF_C"/>
</dbReference>
<dbReference type="Proteomes" id="UP000467214">
    <property type="component" value="Unassembled WGS sequence"/>
</dbReference>
<feature type="transmembrane region" description="Helical" evidence="10">
    <location>
        <begin position="352"/>
        <end position="373"/>
    </location>
</feature>
<feature type="domain" description="Cytochrome c-type biogenesis protein CcmF C-terminal" evidence="12">
    <location>
        <begin position="315"/>
        <end position="630"/>
    </location>
</feature>
<accession>A0A845BLS5</accession>
<gene>
    <name evidence="13" type="ORF">GQF02_09900</name>
</gene>
<feature type="transmembrane region" description="Helical" evidence="10">
    <location>
        <begin position="393"/>
        <end position="413"/>
    </location>
</feature>
<feature type="transmembrane region" description="Helical" evidence="10">
    <location>
        <begin position="42"/>
        <end position="63"/>
    </location>
</feature>
<evidence type="ECO:0000256" key="8">
    <source>
        <dbReference type="ARBA" id="ARBA00023136"/>
    </source>
</evidence>
<feature type="transmembrane region" description="Helical" evidence="10">
    <location>
        <begin position="480"/>
        <end position="501"/>
    </location>
</feature>
<evidence type="ECO:0000256" key="3">
    <source>
        <dbReference type="ARBA" id="ARBA00022475"/>
    </source>
</evidence>
<dbReference type="GO" id="GO:0015232">
    <property type="term" value="F:heme transmembrane transporter activity"/>
    <property type="evidence" value="ECO:0007669"/>
    <property type="project" value="InterPro"/>
</dbReference>
<keyword evidence="7 10" id="KW-1133">Transmembrane helix</keyword>
<feature type="transmembrane region" description="Helical" evidence="10">
    <location>
        <begin position="448"/>
        <end position="468"/>
    </location>
</feature>
<keyword evidence="3" id="KW-1003">Cell membrane</keyword>
<evidence type="ECO:0000256" key="7">
    <source>
        <dbReference type="ARBA" id="ARBA00022989"/>
    </source>
</evidence>
<dbReference type="GO" id="GO:0005886">
    <property type="term" value="C:plasma membrane"/>
    <property type="evidence" value="ECO:0007669"/>
    <property type="project" value="UniProtKB-SubCell"/>
</dbReference>
<dbReference type="PRINTS" id="PR01411">
    <property type="entry name" value="CCMFBIOGNSIS"/>
</dbReference>
<feature type="transmembrane region" description="Helical" evidence="10">
    <location>
        <begin position="249"/>
        <end position="265"/>
    </location>
</feature>
<dbReference type="PRINTS" id="PR01410">
    <property type="entry name" value="CCBIOGENESIS"/>
</dbReference>